<proteinExistence type="predicted"/>
<keyword evidence="4" id="KW-1185">Reference proteome</keyword>
<dbReference type="CDD" id="cd20071">
    <property type="entry name" value="SET_SMYD"/>
    <property type="match status" value="1"/>
</dbReference>
<accession>A0AAW1L152</accession>
<dbReference type="Gene3D" id="1.10.220.160">
    <property type="match status" value="1"/>
</dbReference>
<feature type="region of interest" description="Disordered" evidence="1">
    <location>
        <begin position="1"/>
        <end position="31"/>
    </location>
</feature>
<gene>
    <name evidence="3" type="ORF">QE152_g19103</name>
</gene>
<dbReference type="PROSITE" id="PS50280">
    <property type="entry name" value="SET"/>
    <property type="match status" value="1"/>
</dbReference>
<sequence>MNKNHRKKRHSKCSKSRSQSVTSERFDNDSNCGQNELSTSTFYIKTSKVMGRYMVASRDLTAGSIILTELPLAVGPCNGSKVQCLGCYQTLDETYLYTKCNCGWPVCSTTCPGIGHAFGHTEEECAVLKDSRSSQTFDYKDFDNFKENYNAIAPLRCLLLKAMDSKKYEKILSMENHNEIRRNIPELWNLNQTTVVDKIRKDWGLVEFSEDEIHSVCVEPEPNHEDEIHSVCGILEVNCFEVGHNISIRGLYPSAFLGILEVNCFEVGHNISIRGLYPSAFLMSHDCVPNTNHSDEENNFKLTVRASTDIHTNQPITLSYAYTLQGTLRRREHLLENKFFECRCKRCSDPAELGTYTSALICPKCNIGLVLSLNPLDNDSSWSCNNKYQRIDLPEMQHWFSSIIKSIR</sequence>
<dbReference type="InterPro" id="IPR001214">
    <property type="entry name" value="SET_dom"/>
</dbReference>
<dbReference type="GO" id="GO:0008757">
    <property type="term" value="F:S-adenosylmethionine-dependent methyltransferase activity"/>
    <property type="evidence" value="ECO:0007669"/>
    <property type="project" value="UniProtKB-ARBA"/>
</dbReference>
<reference evidence="3 4" key="2">
    <citation type="journal article" date="2024" name="BMC Genomics">
        <title>De novo assembly and annotation of Popillia japonica's genome with initial clues to its potential as an invasive pest.</title>
        <authorList>
            <person name="Cucini C."/>
            <person name="Boschi S."/>
            <person name="Funari R."/>
            <person name="Cardaioli E."/>
            <person name="Iannotti N."/>
            <person name="Marturano G."/>
            <person name="Paoli F."/>
            <person name="Bruttini M."/>
            <person name="Carapelli A."/>
            <person name="Frati F."/>
            <person name="Nardi F."/>
        </authorList>
    </citation>
    <scope>NUCLEOTIDE SEQUENCE [LARGE SCALE GENOMIC DNA]</scope>
    <source>
        <strain evidence="3">DMR45628</strain>
    </source>
</reference>
<dbReference type="GO" id="GO:0008170">
    <property type="term" value="F:N-methyltransferase activity"/>
    <property type="evidence" value="ECO:0007669"/>
    <property type="project" value="UniProtKB-ARBA"/>
</dbReference>
<dbReference type="Gene3D" id="6.10.140.2220">
    <property type="match status" value="1"/>
</dbReference>
<dbReference type="Gene3D" id="2.170.270.10">
    <property type="entry name" value="SET domain"/>
    <property type="match status" value="1"/>
</dbReference>
<dbReference type="PANTHER" id="PTHR46455:SF5">
    <property type="entry name" value="SET AND MYND DOMAIN CONTAINING, ARTHROPOD-SPECIFIC, MEMBER 4, ISOFORM A"/>
    <property type="match status" value="1"/>
</dbReference>
<name>A0AAW1L152_POPJA</name>
<dbReference type="AlphaFoldDB" id="A0AAW1L152"/>
<dbReference type="EMBL" id="JASPKY010000178">
    <property type="protein sequence ID" value="KAK9727536.1"/>
    <property type="molecule type" value="Genomic_DNA"/>
</dbReference>
<evidence type="ECO:0000313" key="4">
    <source>
        <dbReference type="Proteomes" id="UP001458880"/>
    </source>
</evidence>
<dbReference type="PANTHER" id="PTHR46455">
    <property type="entry name" value="SET AND MYND DOMAIN CONTAINING, ARTHROPOD-SPECIFIC, MEMBER 4, ISOFORM A"/>
    <property type="match status" value="1"/>
</dbReference>
<evidence type="ECO:0000259" key="2">
    <source>
        <dbReference type="PROSITE" id="PS50280"/>
    </source>
</evidence>
<evidence type="ECO:0000256" key="1">
    <source>
        <dbReference type="SAM" id="MobiDB-lite"/>
    </source>
</evidence>
<protein>
    <submittedName>
        <fullName evidence="3">SET domain</fullName>
    </submittedName>
</protein>
<feature type="domain" description="SET" evidence="2">
    <location>
        <begin position="40"/>
        <end position="321"/>
    </location>
</feature>
<dbReference type="InterPro" id="IPR053010">
    <property type="entry name" value="SET_SmydA-8"/>
</dbReference>
<feature type="compositionally biased region" description="Basic residues" evidence="1">
    <location>
        <begin position="1"/>
        <end position="15"/>
    </location>
</feature>
<dbReference type="Proteomes" id="UP001458880">
    <property type="component" value="Unassembled WGS sequence"/>
</dbReference>
<comment type="caution">
    <text evidence="3">The sequence shown here is derived from an EMBL/GenBank/DDBJ whole genome shotgun (WGS) entry which is preliminary data.</text>
</comment>
<dbReference type="InterPro" id="IPR046341">
    <property type="entry name" value="SET_dom_sf"/>
</dbReference>
<organism evidence="3 4">
    <name type="scientific">Popillia japonica</name>
    <name type="common">Japanese beetle</name>
    <dbReference type="NCBI Taxonomy" id="7064"/>
    <lineage>
        <taxon>Eukaryota</taxon>
        <taxon>Metazoa</taxon>
        <taxon>Ecdysozoa</taxon>
        <taxon>Arthropoda</taxon>
        <taxon>Hexapoda</taxon>
        <taxon>Insecta</taxon>
        <taxon>Pterygota</taxon>
        <taxon>Neoptera</taxon>
        <taxon>Endopterygota</taxon>
        <taxon>Coleoptera</taxon>
        <taxon>Polyphaga</taxon>
        <taxon>Scarabaeiformia</taxon>
        <taxon>Scarabaeidae</taxon>
        <taxon>Rutelinae</taxon>
        <taxon>Popillia</taxon>
    </lineage>
</organism>
<dbReference type="EMBL" id="JASPKY010000178">
    <property type="protein sequence ID" value="KAK9727535.1"/>
    <property type="molecule type" value="Genomic_DNA"/>
</dbReference>
<dbReference type="GO" id="GO:0008276">
    <property type="term" value="F:protein methyltransferase activity"/>
    <property type="evidence" value="ECO:0007669"/>
    <property type="project" value="UniProtKB-ARBA"/>
</dbReference>
<dbReference type="SUPFAM" id="SSF82199">
    <property type="entry name" value="SET domain"/>
    <property type="match status" value="1"/>
</dbReference>
<dbReference type="Pfam" id="PF00856">
    <property type="entry name" value="SET"/>
    <property type="match status" value="1"/>
</dbReference>
<evidence type="ECO:0000313" key="3">
    <source>
        <dbReference type="EMBL" id="KAK9727536.1"/>
    </source>
</evidence>
<reference evidence="3" key="1">
    <citation type="submission" date="2023-05" db="EMBL/GenBank/DDBJ databases">
        <authorList>
            <person name="Nardi F."/>
            <person name="Carapelli A."/>
            <person name="Cucini C."/>
        </authorList>
    </citation>
    <scope>NUCLEOTIDE SEQUENCE</scope>
    <source>
        <strain evidence="3">DMR45628</strain>
        <tissue evidence="3">Testes</tissue>
    </source>
</reference>